<dbReference type="SUPFAM" id="SSF52777">
    <property type="entry name" value="CoA-dependent acyltransferases"/>
    <property type="match status" value="4"/>
</dbReference>
<comment type="cofactor">
    <cofactor evidence="1">
        <name>pantetheine 4'-phosphate</name>
        <dbReference type="ChEBI" id="CHEBI:47942"/>
    </cofactor>
</comment>
<dbReference type="PROSITE" id="PS00455">
    <property type="entry name" value="AMP_BINDING"/>
    <property type="match status" value="2"/>
</dbReference>
<comment type="caution">
    <text evidence="5">The sequence shown here is derived from an EMBL/GenBank/DDBJ whole genome shotgun (WGS) entry which is preliminary data.</text>
</comment>
<dbReference type="InterPro" id="IPR000873">
    <property type="entry name" value="AMP-dep_synth/lig_dom"/>
</dbReference>
<dbReference type="InterPro" id="IPR020806">
    <property type="entry name" value="PKS_PP-bd"/>
</dbReference>
<accession>A0ABS5Y4M2</accession>
<dbReference type="InterPro" id="IPR025110">
    <property type="entry name" value="AMP-bd_C"/>
</dbReference>
<gene>
    <name evidence="5" type="ORF">IXB28_11210</name>
</gene>
<dbReference type="Gene3D" id="3.40.50.1820">
    <property type="entry name" value="alpha/beta hydrolase"/>
    <property type="match status" value="1"/>
</dbReference>
<dbReference type="Pfam" id="PF00501">
    <property type="entry name" value="AMP-binding"/>
    <property type="match status" value="2"/>
</dbReference>
<keyword evidence="2" id="KW-0596">Phosphopantetheine</keyword>
<evidence type="ECO:0000256" key="1">
    <source>
        <dbReference type="ARBA" id="ARBA00001957"/>
    </source>
</evidence>
<evidence type="ECO:0000256" key="3">
    <source>
        <dbReference type="ARBA" id="ARBA00022553"/>
    </source>
</evidence>
<dbReference type="NCBIfam" id="NF003417">
    <property type="entry name" value="PRK04813.1"/>
    <property type="match status" value="2"/>
</dbReference>
<dbReference type="Gene3D" id="3.30.300.30">
    <property type="match status" value="2"/>
</dbReference>
<dbReference type="Gene3D" id="3.30.559.30">
    <property type="entry name" value="Nonribosomal peptide synthetase, condensation domain"/>
    <property type="match status" value="2"/>
</dbReference>
<dbReference type="Gene3D" id="3.30.559.10">
    <property type="entry name" value="Chloramphenicol acetyltransferase-like domain"/>
    <property type="match status" value="2"/>
</dbReference>
<protein>
    <submittedName>
        <fullName evidence="5">Amino acid adenylation domain-containing protein</fullName>
    </submittedName>
</protein>
<dbReference type="InterPro" id="IPR036736">
    <property type="entry name" value="ACP-like_sf"/>
</dbReference>
<feature type="domain" description="Carrier" evidence="4">
    <location>
        <begin position="1041"/>
        <end position="1116"/>
    </location>
</feature>
<proteinExistence type="predicted"/>
<reference evidence="5 6" key="1">
    <citation type="journal article" date="2021" name="Mar. Drugs">
        <title>Genome Reduction and Secondary Metabolism of the Marine Sponge-Associated Cyanobacterium Leptothoe.</title>
        <authorList>
            <person name="Konstantinou D."/>
            <person name="Popin R.V."/>
            <person name="Fewer D.P."/>
            <person name="Sivonen K."/>
            <person name="Gkelis S."/>
        </authorList>
    </citation>
    <scope>NUCLEOTIDE SEQUENCE [LARGE SCALE GENOMIC DNA]</scope>
    <source>
        <strain evidence="5 6">TAU-MAC 1615</strain>
    </source>
</reference>
<dbReference type="InterPro" id="IPR009081">
    <property type="entry name" value="PP-bd_ACP"/>
</dbReference>
<dbReference type="InterPro" id="IPR029058">
    <property type="entry name" value="AB_hydrolase_fold"/>
</dbReference>
<dbReference type="CDD" id="cd19531">
    <property type="entry name" value="LCL_NRPS-like"/>
    <property type="match status" value="2"/>
</dbReference>
<dbReference type="Gene3D" id="2.30.38.10">
    <property type="entry name" value="Luciferase, Domain 3"/>
    <property type="match status" value="2"/>
</dbReference>
<dbReference type="InterPro" id="IPR010071">
    <property type="entry name" value="AA_adenyl_dom"/>
</dbReference>
<dbReference type="PANTHER" id="PTHR45527:SF1">
    <property type="entry name" value="FATTY ACID SYNTHASE"/>
    <property type="match status" value="1"/>
</dbReference>
<evidence type="ECO:0000313" key="5">
    <source>
        <dbReference type="EMBL" id="MBT9312777.1"/>
    </source>
</evidence>
<dbReference type="InterPro" id="IPR045851">
    <property type="entry name" value="AMP-bd_C_sf"/>
</dbReference>
<sequence>MTHEESPQSKSIDTLAARLARLSPQKRMLLEKKLRQQASQQAKQVTTTGVISHVSDRDSAPLSFSQQRLWFVEQLEPDANAYHIPTALRLVGDLNINSLKQTLNAIIKRHDSLRTVFPIVNGNPVQIVKEVTSLELPIVDATDWPNTERENKVQYFLNEQAHQPFDLTSDPLLRGSLLKLAENEYILLLVLHHIASDAWSKGILKHELSVLYSAFVEGKPSPLSPLPIQYLDFACWQQKWLTGDVLETQVKYWQQALSGAPALLNLPTDRPRPAVQTYTGSRQRFYVDQTITRALRALSQSAGATLYMTLLAALSVLLSRYSGQEEIMVGSPIANRNLQETESLIGFFANTLVMRSRLQGNPSFIELLERVRKTALGAYAHKDIPFEHLVSELKPERDQSHSLWFQVFFALQNVPHETLDLKGLSVSTVQLEAQTAKFDLTFGVYEIDSGLRGVVSYNTDLFDAATIQRMVDHFQVLLAAIVENPNQHILELPIITVQEKEQLLNHWSSRYQVSNLQPKLLHQLFKQQVDKFPEQTAVIYHNPINPGVQQSLTYQELNCRANQLAHYLKKMGVGPDVLVGLCLERSVEMVVGLLAVLKAGGAYVPLDPHYPKERLAFMLSDAQISVLLTQTNCLSTLPELTVQTVYFDQDWDEIAQESAQPPKIATTLENLAYVIYTSGSTGMPKGVMVQHNSIVNFTQAALTDYGTTTTDRILQFASISFDAAAEEIYPCLAAGGTLVLRTEDMLSSVDQFLQTCRDWQLTVLDLPTAYWQQIVVELAAGNVTLPETLRLVIIGGERVSPESVKLWQSNVSDFPRLINTYGPTEGTVVATAYPIETTTNIQQEVPIGKAISNVQTYVLDQQLQPVPIGVPGELYIGGTCLARGYLNRPELTTERFIANPFRHDSQVRLYKTGDLVRYLPDGNLEYLGRLDDQVKIRGFRIELGAVETVLVRHPGLEEAVVIACPDTLGNQQLVAYVVSKDNTPTVSDLRAFPKKSLPEYMVPSVFISLDSLPLTPSGKVDRRALPKPDLNQRNLENDFVAPRNPVEETLSEIWRETLKAEKIGVRDNFFELGGHSLLATQIISRIRQIFQLELPLRRIFEAPSIESLAEQINLVQDGHSDILPSAIVPIERETRQITPGTLTIPTNNHHRNQGENVWVFPTSFAQQRLWFVCELKGSQPNYTATWKLEGVLQIEALEQALSELVRRHEILRTTFTAMDGLPMQVISSPIPVTLPIIDLQGLSAAEQTNQLEQLMLEKTRQSFDLSRGPLMQAILICLGPTSHVLFLRLHHITYDGWSLGTLRHELSILYQAFVRDEPSPLSELPIQYADFAVWQRQWLKGKILEVQLNYWQQQLAGAPALLELPTDYPRPAIQSFKGGGIHFNLGQALTKKLKHLSQESGTTLFMTLLAAFQVLLSRYSGQDDIVVGSPVANRNHRETESLIGFFLNMLVLRTQLQGNPDFHEVLNRVRQVALGAYAHQDIPFEELVSLLKPERSLSYSPWFQVMFVFQNLPSGKWDLPELTVTPLKLKRDQRNVMFDLTLIMHETNDGLAGRLLYKTELFEQDTISRMAGHFQTLLEAVVTNPDQLIADLPLLNQTEQYQLLTEWNPIPRVSVPAKCIHQLFELQAERTPDAIAVVHGEQCIAYSELNTRANQLARYLQTLDIGPDSLVGLCVGRSIEMLVGMLGILKAGGAYVPLDPHYPKDRLAFMLSDAQTSVLLTQEQWLSSFPEISVPTICLDRDWKVIAQENAQNLISETTPAHLAYVIYTSGSTGTPKGVMVQHDSIVNFTQAAVADYETAMGDRILQFASISFDAAAEEIYPCLTTGATLVLRTDEMLGSIEQFLKTCQDWELTVLDLPTAYWQQVVTELVADRVTLPEPLRLIIIGGERVSPESVKTWQTQIGDYPRLINTYGPTEGTVVATAYPIGANVTIRQEVPIGKAITNIQTYVLDQQLQPVPIGVPGELYIGGACLARGYLNRPELTTERFIANPFRHDSQTRLYKTGDLVRYLPDGNLEYLGRLDDQVKIRGFRIELGAVETVLVRHPGLEEAVVIACPDTLGSQQLVAYVVSKDNTPTVSDLRACLKKTLPEYMVPSVFISLDSLPLTPSGKVDRRALPKPDLNQGNLENDFVAPRNPVEETLSNIWEELLKQEKIGIYDNFFELGGHSLLATQMVSRINENFELNLLLRNIFEAPTIAELGNRITTLLDMQSASNSLSNQAMEEGEL</sequence>
<dbReference type="Gene3D" id="3.40.50.980">
    <property type="match status" value="4"/>
</dbReference>
<dbReference type="InterPro" id="IPR006162">
    <property type="entry name" value="Ppantetheine_attach_site"/>
</dbReference>
<organism evidence="5 6">
    <name type="scientific">Leptothoe kymatousa TAU-MAC 1615</name>
    <dbReference type="NCBI Taxonomy" id="2364775"/>
    <lineage>
        <taxon>Bacteria</taxon>
        <taxon>Bacillati</taxon>
        <taxon>Cyanobacteriota</taxon>
        <taxon>Cyanophyceae</taxon>
        <taxon>Nodosilineales</taxon>
        <taxon>Cymatolegaceae</taxon>
        <taxon>Leptothoe</taxon>
        <taxon>Leptothoe kymatousa</taxon>
    </lineage>
</organism>
<dbReference type="PROSITE" id="PS00012">
    <property type="entry name" value="PHOSPHOPANTETHEINE"/>
    <property type="match status" value="2"/>
</dbReference>
<dbReference type="Proteomes" id="UP001196661">
    <property type="component" value="Unassembled WGS sequence"/>
</dbReference>
<dbReference type="InterPro" id="IPR020845">
    <property type="entry name" value="AMP-binding_CS"/>
</dbReference>
<dbReference type="Pfam" id="PF00668">
    <property type="entry name" value="Condensation"/>
    <property type="match status" value="2"/>
</dbReference>
<name>A0ABS5Y4M2_9CYAN</name>
<dbReference type="InterPro" id="IPR023213">
    <property type="entry name" value="CAT-like_dom_sf"/>
</dbReference>
<dbReference type="EMBL" id="JADOER010000009">
    <property type="protein sequence ID" value="MBT9312777.1"/>
    <property type="molecule type" value="Genomic_DNA"/>
</dbReference>
<dbReference type="NCBIfam" id="TIGR01733">
    <property type="entry name" value="AA-adenyl-dom"/>
    <property type="match status" value="2"/>
</dbReference>
<dbReference type="Pfam" id="PF00550">
    <property type="entry name" value="PP-binding"/>
    <property type="match status" value="2"/>
</dbReference>
<dbReference type="Gene3D" id="1.10.1200.10">
    <property type="entry name" value="ACP-like"/>
    <property type="match status" value="1"/>
</dbReference>
<keyword evidence="6" id="KW-1185">Reference proteome</keyword>
<dbReference type="PROSITE" id="PS50075">
    <property type="entry name" value="CARRIER"/>
    <property type="match status" value="2"/>
</dbReference>
<dbReference type="Pfam" id="PF13193">
    <property type="entry name" value="AMP-binding_C"/>
    <property type="match status" value="2"/>
</dbReference>
<dbReference type="SMART" id="SM00823">
    <property type="entry name" value="PKS_PP"/>
    <property type="match status" value="2"/>
</dbReference>
<keyword evidence="3" id="KW-0597">Phosphoprotein</keyword>
<dbReference type="PANTHER" id="PTHR45527">
    <property type="entry name" value="NONRIBOSOMAL PEPTIDE SYNTHETASE"/>
    <property type="match status" value="1"/>
</dbReference>
<feature type="domain" description="Carrier" evidence="4">
    <location>
        <begin position="2133"/>
        <end position="2208"/>
    </location>
</feature>
<dbReference type="SUPFAM" id="SSF56801">
    <property type="entry name" value="Acetyl-CoA synthetase-like"/>
    <property type="match status" value="2"/>
</dbReference>
<dbReference type="RefSeq" id="WP_215618664.1">
    <property type="nucleotide sequence ID" value="NZ_JADOER010000009.1"/>
</dbReference>
<dbReference type="InterPro" id="IPR001242">
    <property type="entry name" value="Condensation_dom"/>
</dbReference>
<evidence type="ECO:0000313" key="6">
    <source>
        <dbReference type="Proteomes" id="UP001196661"/>
    </source>
</evidence>
<evidence type="ECO:0000259" key="4">
    <source>
        <dbReference type="PROSITE" id="PS50075"/>
    </source>
</evidence>
<dbReference type="SUPFAM" id="SSF47336">
    <property type="entry name" value="ACP-like"/>
    <property type="match status" value="2"/>
</dbReference>
<evidence type="ECO:0000256" key="2">
    <source>
        <dbReference type="ARBA" id="ARBA00022450"/>
    </source>
</evidence>